<keyword evidence="2" id="KW-0472">Membrane</keyword>
<protein>
    <submittedName>
        <fullName evidence="4">Sugar transferase</fullName>
    </submittedName>
</protein>
<evidence type="ECO:0000259" key="3">
    <source>
        <dbReference type="Pfam" id="PF02397"/>
    </source>
</evidence>
<keyword evidence="4" id="KW-0808">Transferase</keyword>
<comment type="caution">
    <text evidence="4">The sequence shown here is derived from an EMBL/GenBank/DDBJ whole genome shotgun (WGS) entry which is preliminary data.</text>
</comment>
<keyword evidence="2" id="KW-1133">Transmembrane helix</keyword>
<dbReference type="PANTHER" id="PTHR30576:SF8">
    <property type="entry name" value="UNDECAPRENYL-PHOSPHATE GALACTOSE PHOSPHOTRANSFERASE"/>
    <property type="match status" value="1"/>
</dbReference>
<keyword evidence="2" id="KW-0812">Transmembrane</keyword>
<evidence type="ECO:0000313" key="5">
    <source>
        <dbReference type="Proteomes" id="UP001208017"/>
    </source>
</evidence>
<dbReference type="GO" id="GO:0016740">
    <property type="term" value="F:transferase activity"/>
    <property type="evidence" value="ECO:0007669"/>
    <property type="project" value="UniProtKB-KW"/>
</dbReference>
<dbReference type="PANTHER" id="PTHR30576">
    <property type="entry name" value="COLANIC BIOSYNTHESIS UDP-GLUCOSE LIPID CARRIER TRANSFERASE"/>
    <property type="match status" value="1"/>
</dbReference>
<organism evidence="4 5">
    <name type="scientific">Tumebacillus lacus</name>
    <dbReference type="NCBI Taxonomy" id="2995335"/>
    <lineage>
        <taxon>Bacteria</taxon>
        <taxon>Bacillati</taxon>
        <taxon>Bacillota</taxon>
        <taxon>Bacilli</taxon>
        <taxon>Bacillales</taxon>
        <taxon>Alicyclobacillaceae</taxon>
        <taxon>Tumebacillus</taxon>
    </lineage>
</organism>
<evidence type="ECO:0000256" key="2">
    <source>
        <dbReference type="SAM" id="Phobius"/>
    </source>
</evidence>
<gene>
    <name evidence="4" type="ORF">OS242_19340</name>
</gene>
<evidence type="ECO:0000313" key="4">
    <source>
        <dbReference type="EMBL" id="MCX7572096.1"/>
    </source>
</evidence>
<evidence type="ECO:0000256" key="1">
    <source>
        <dbReference type="ARBA" id="ARBA00006464"/>
    </source>
</evidence>
<feature type="transmembrane region" description="Helical" evidence="2">
    <location>
        <begin position="6"/>
        <end position="30"/>
    </location>
</feature>
<feature type="domain" description="Bacterial sugar transferase" evidence="3">
    <location>
        <begin position="4"/>
        <end position="179"/>
    </location>
</feature>
<dbReference type="InterPro" id="IPR003362">
    <property type="entry name" value="Bact_transf"/>
</dbReference>
<sequence length="206" mass="23752">MWVKRLFDLFVALVLLIPGLPMMAVVAVLIRLNTGEQATFTQQRIGYRGQVFTIYKFRTMNNARDENGELLSDDERLTPLGRVLRKLSLDELPQLFNILKGEMSLVGPRPLLIKYMPFYTEREQLRHTVRPGITGLAQVNGRNTLGWNQRLEYDAQYVENWSLWLDIKILWLTVEKVIKRDGVIEAPDTAVNMYDLDIERGGGLSQ</sequence>
<comment type="similarity">
    <text evidence="1">Belongs to the bacterial sugar transferase family.</text>
</comment>
<keyword evidence="5" id="KW-1185">Reference proteome</keyword>
<dbReference type="Proteomes" id="UP001208017">
    <property type="component" value="Unassembled WGS sequence"/>
</dbReference>
<dbReference type="Pfam" id="PF02397">
    <property type="entry name" value="Bac_transf"/>
    <property type="match status" value="1"/>
</dbReference>
<reference evidence="4 5" key="1">
    <citation type="submission" date="2022-11" db="EMBL/GenBank/DDBJ databases">
        <title>Study of microbial diversity in lake waters.</title>
        <authorList>
            <person name="Zhang J."/>
        </authorList>
    </citation>
    <scope>NUCLEOTIDE SEQUENCE [LARGE SCALE GENOMIC DNA]</scope>
    <source>
        <strain evidence="4 5">DT12</strain>
    </source>
</reference>
<name>A0ABT3X6M3_9BACL</name>
<accession>A0ABT3X6M3</accession>
<dbReference type="EMBL" id="JAPMLT010000015">
    <property type="protein sequence ID" value="MCX7572096.1"/>
    <property type="molecule type" value="Genomic_DNA"/>
</dbReference>
<dbReference type="RefSeq" id="WP_267153344.1">
    <property type="nucleotide sequence ID" value="NZ_JAPMLT010000015.1"/>
</dbReference>
<proteinExistence type="inferred from homology"/>